<keyword evidence="9" id="KW-0539">Nucleus</keyword>
<dbReference type="InterPro" id="IPR036397">
    <property type="entry name" value="RNaseH_sf"/>
</dbReference>
<feature type="zinc finger region" description="C3H1-type" evidence="13">
    <location>
        <begin position="269"/>
        <end position="297"/>
    </location>
</feature>
<feature type="region of interest" description="Disordered" evidence="14">
    <location>
        <begin position="301"/>
        <end position="450"/>
    </location>
</feature>
<evidence type="ECO:0000256" key="12">
    <source>
        <dbReference type="ARBA" id="ARBA00071349"/>
    </source>
</evidence>
<evidence type="ECO:0000256" key="2">
    <source>
        <dbReference type="ARBA" id="ARBA00004604"/>
    </source>
</evidence>
<dbReference type="AlphaFoldDB" id="A0A6A5F6S2"/>
<dbReference type="PROSITE" id="PS50103">
    <property type="entry name" value="ZF_C3H1"/>
    <property type="match status" value="1"/>
</dbReference>
<dbReference type="FunFam" id="3.30.420.10:FF:000039">
    <property type="entry name" value="Target of EGR1 protein 1"/>
    <property type="match status" value="1"/>
</dbReference>
<keyword evidence="6 13" id="KW-0863">Zinc-finger</keyword>
<evidence type="ECO:0000256" key="8">
    <source>
        <dbReference type="ARBA" id="ARBA00022990"/>
    </source>
</evidence>
<organism evidence="16 17">
    <name type="scientific">Perca fluviatilis</name>
    <name type="common">European perch</name>
    <dbReference type="NCBI Taxonomy" id="8168"/>
    <lineage>
        <taxon>Eukaryota</taxon>
        <taxon>Metazoa</taxon>
        <taxon>Chordata</taxon>
        <taxon>Craniata</taxon>
        <taxon>Vertebrata</taxon>
        <taxon>Euteleostomi</taxon>
        <taxon>Actinopterygii</taxon>
        <taxon>Neopterygii</taxon>
        <taxon>Teleostei</taxon>
        <taxon>Neoteleostei</taxon>
        <taxon>Acanthomorphata</taxon>
        <taxon>Eupercaria</taxon>
        <taxon>Perciformes</taxon>
        <taxon>Percoidei</taxon>
        <taxon>Percidae</taxon>
        <taxon>Percinae</taxon>
        <taxon>Perca</taxon>
    </lineage>
</organism>
<protein>
    <recommendedName>
        <fullName evidence="12">Target of EGR1 protein 1</fullName>
    </recommendedName>
</protein>
<dbReference type="OrthoDB" id="414075at2759"/>
<dbReference type="InterPro" id="IPR006941">
    <property type="entry name" value="RNase_CAF1"/>
</dbReference>
<dbReference type="Gene3D" id="3.30.420.10">
    <property type="entry name" value="Ribonuclease H-like superfamily/Ribonuclease H"/>
    <property type="match status" value="2"/>
</dbReference>
<keyword evidence="7 13" id="KW-0862">Zinc</keyword>
<dbReference type="Pfam" id="PF04857">
    <property type="entry name" value="CAF1"/>
    <property type="match status" value="2"/>
</dbReference>
<evidence type="ECO:0000256" key="5">
    <source>
        <dbReference type="ARBA" id="ARBA00022723"/>
    </source>
</evidence>
<dbReference type="GO" id="GO:0000175">
    <property type="term" value="F:3'-5'-RNA exonuclease activity"/>
    <property type="evidence" value="ECO:0007669"/>
    <property type="project" value="TreeGrafter"/>
</dbReference>
<feature type="domain" description="C3H1-type" evidence="15">
    <location>
        <begin position="269"/>
        <end position="297"/>
    </location>
</feature>
<dbReference type="EMBL" id="VHII01000011">
    <property type="protein sequence ID" value="KAF1383332.1"/>
    <property type="molecule type" value="Genomic_DNA"/>
</dbReference>
<name>A0A6A5F6S2_PERFL</name>
<evidence type="ECO:0000313" key="17">
    <source>
        <dbReference type="Proteomes" id="UP000465112"/>
    </source>
</evidence>
<dbReference type="GO" id="GO:0015030">
    <property type="term" value="C:Cajal body"/>
    <property type="evidence" value="ECO:0007669"/>
    <property type="project" value="TreeGrafter"/>
</dbReference>
<reference evidence="16 17" key="1">
    <citation type="submission" date="2019-06" db="EMBL/GenBank/DDBJ databases">
        <title>A chromosome-scale genome assembly of the European perch, Perca fluviatilis.</title>
        <authorList>
            <person name="Roques C."/>
            <person name="Zahm M."/>
            <person name="Cabau C."/>
            <person name="Klopp C."/>
            <person name="Bouchez O."/>
            <person name="Donnadieu C."/>
            <person name="Kuhl H."/>
            <person name="Gislard M."/>
            <person name="Guendouz S."/>
            <person name="Journot L."/>
            <person name="Haffray P."/>
            <person name="Bestin A."/>
            <person name="Morvezen R."/>
            <person name="Feron R."/>
            <person name="Wen M."/>
            <person name="Jouanno E."/>
            <person name="Herpin A."/>
            <person name="Schartl M."/>
            <person name="Postlethwait J."/>
            <person name="Schaerlinger B."/>
            <person name="Chardard D."/>
            <person name="Lecocq T."/>
            <person name="Poncet C."/>
            <person name="Jaffrelo L."/>
            <person name="Lampietro C."/>
            <person name="Guiguen Y."/>
        </authorList>
    </citation>
    <scope>NUCLEOTIDE SEQUENCE [LARGE SCALE GENOMIC DNA]</scope>
    <source>
        <tissue evidence="16">Blood</tissue>
    </source>
</reference>
<dbReference type="InterPro" id="IPR012337">
    <property type="entry name" value="RNaseH-like_sf"/>
</dbReference>
<dbReference type="InterPro" id="IPR051181">
    <property type="entry name" value="CAF1_poly(A)_ribonucleases"/>
</dbReference>
<dbReference type="InterPro" id="IPR000571">
    <property type="entry name" value="Znf_CCCH"/>
</dbReference>
<feature type="compositionally biased region" description="Basic residues" evidence="14">
    <location>
        <begin position="310"/>
        <end position="324"/>
    </location>
</feature>
<sequence length="536" mass="59428">MVSSLVVPVIDVQNDNFKELWPAMVVAMKTSSFVALDTELSGLGNRKSLLAESIEDRYKAVCHAARSRSILSLGIACYKKLDDKAADTYLVQVYNLTLLCSEEYIIEPQSVQFLVQHGFDFNKQYAHGIPYCKGNNKGASDDQGVHIRALFTELLRARKPLVLHNGLIDMVFLYQSFYAHLPDRLANFTSDLSEMFPAGIYDTKYVTEFELRLTASYLEYAYKKCKLDNSRSVTSGGSGPHFHVEFCQYPGHMSSYVDYRVCPAVASAEGRTEICEHFSGFGWCTNGNQCPLSHDTDLIILQDEKGTGEKRKKRKRHREKKKGGGKAAEGSSVFDGAPESKIPHMEVDPEETPEDQQGAERAPERRPLTDSDGNTQPNEGEAMNTGSEGNRVCEDNTDFRNLAPASSNDDDTNTKINTNDGVEGQAEDAGGEKCSDPTPKNGVQTKKADSGTHRAGFDAFMTGYIFAHSCTVIKKEGVGAGEKEPQKEEEQSWLPTCVNKVYLSRKTAPLNVVKSTFSKSSKSHVQKMEIVWGRRV</sequence>
<evidence type="ECO:0000256" key="7">
    <source>
        <dbReference type="ARBA" id="ARBA00022833"/>
    </source>
</evidence>
<evidence type="ECO:0000256" key="13">
    <source>
        <dbReference type="PROSITE-ProRule" id="PRU00723"/>
    </source>
</evidence>
<evidence type="ECO:0000259" key="15">
    <source>
        <dbReference type="PROSITE" id="PS50103"/>
    </source>
</evidence>
<comment type="caution">
    <text evidence="16">The sequence shown here is derived from an EMBL/GenBank/DDBJ whole genome shotgun (WGS) entry which is preliminary data.</text>
</comment>
<evidence type="ECO:0000256" key="4">
    <source>
        <dbReference type="ARBA" id="ARBA00022553"/>
    </source>
</evidence>
<dbReference type="PANTHER" id="PTHR15092:SF37">
    <property type="entry name" value="TARGET OF EGR1 PROTEIN 1"/>
    <property type="match status" value="1"/>
</dbReference>
<dbReference type="GO" id="GO:0008270">
    <property type="term" value="F:zinc ion binding"/>
    <property type="evidence" value="ECO:0007669"/>
    <property type="project" value="UniProtKB-KW"/>
</dbReference>
<proteinExistence type="inferred from homology"/>
<evidence type="ECO:0000256" key="10">
    <source>
        <dbReference type="ARBA" id="ARBA00057484"/>
    </source>
</evidence>
<comment type="subcellular location">
    <subcellularLocation>
        <location evidence="1">Nucleus speckle</location>
    </subcellularLocation>
    <subcellularLocation>
        <location evidence="2">Nucleus</location>
        <location evidence="2">Nucleolus</location>
    </subcellularLocation>
</comment>
<keyword evidence="4" id="KW-0597">Phosphoprotein</keyword>
<accession>A0A6A5F6S2</accession>
<gene>
    <name evidence="16" type="ORF">PFLUV_G00130830</name>
</gene>
<evidence type="ECO:0000256" key="6">
    <source>
        <dbReference type="ARBA" id="ARBA00022771"/>
    </source>
</evidence>
<evidence type="ECO:0000313" key="16">
    <source>
        <dbReference type="EMBL" id="KAF1383332.1"/>
    </source>
</evidence>
<keyword evidence="17" id="KW-1185">Reference proteome</keyword>
<feature type="compositionally biased region" description="Polar residues" evidence="14">
    <location>
        <begin position="371"/>
        <end position="388"/>
    </location>
</feature>
<dbReference type="InterPro" id="IPR036855">
    <property type="entry name" value="Znf_CCCH_sf"/>
</dbReference>
<evidence type="ECO:0000256" key="3">
    <source>
        <dbReference type="ARBA" id="ARBA00008372"/>
    </source>
</evidence>
<evidence type="ECO:0000256" key="1">
    <source>
        <dbReference type="ARBA" id="ARBA00004324"/>
    </source>
</evidence>
<comment type="similarity">
    <text evidence="3">Belongs to the CAF1 family.</text>
</comment>
<dbReference type="Gene3D" id="6.10.250.3220">
    <property type="match status" value="1"/>
</dbReference>
<evidence type="ECO:0000256" key="11">
    <source>
        <dbReference type="ARBA" id="ARBA00062362"/>
    </source>
</evidence>
<dbReference type="Proteomes" id="UP000465112">
    <property type="component" value="Chromosome 11"/>
</dbReference>
<dbReference type="GO" id="GO:0017069">
    <property type="term" value="F:snRNA binding"/>
    <property type="evidence" value="ECO:0007669"/>
    <property type="project" value="TreeGrafter"/>
</dbReference>
<comment type="subunit">
    <text evidence="11">Interacts with U1, U2, U4, U5 and U6 snRNAs.</text>
</comment>
<dbReference type="PANTHER" id="PTHR15092">
    <property type="entry name" value="POLY A -SPECIFIC RIBONUCLEASE/TARGET OF EGR1, MEMBER 1"/>
    <property type="match status" value="1"/>
</dbReference>
<comment type="function">
    <text evidence="10">Inhibits cell growth rate and cell cycle. Induces CDKN1A expression as well as TGF-beta expression. Mediates the inhibitory growth effect of EGR1. Involved in the maturation of snRNAs and snRNA 3'-tail processing.</text>
</comment>
<evidence type="ECO:0000256" key="14">
    <source>
        <dbReference type="SAM" id="MobiDB-lite"/>
    </source>
</evidence>
<keyword evidence="8" id="KW-0007">Acetylation</keyword>
<dbReference type="SUPFAM" id="SSF53098">
    <property type="entry name" value="Ribonuclease H-like"/>
    <property type="match status" value="1"/>
</dbReference>
<dbReference type="GO" id="GO:0005730">
    <property type="term" value="C:nucleolus"/>
    <property type="evidence" value="ECO:0007669"/>
    <property type="project" value="UniProtKB-SubCell"/>
</dbReference>
<dbReference type="SUPFAM" id="SSF90229">
    <property type="entry name" value="CCCH zinc finger"/>
    <property type="match status" value="1"/>
</dbReference>
<keyword evidence="5 13" id="KW-0479">Metal-binding</keyword>
<dbReference type="GO" id="GO:0034472">
    <property type="term" value="P:snRNA 3'-end processing"/>
    <property type="evidence" value="ECO:0007669"/>
    <property type="project" value="TreeGrafter"/>
</dbReference>
<evidence type="ECO:0000256" key="9">
    <source>
        <dbReference type="ARBA" id="ARBA00023242"/>
    </source>
</evidence>
<dbReference type="GO" id="GO:0016607">
    <property type="term" value="C:nuclear speck"/>
    <property type="evidence" value="ECO:0007669"/>
    <property type="project" value="UniProtKB-SubCell"/>
</dbReference>